<evidence type="ECO:0000256" key="1">
    <source>
        <dbReference type="SAM" id="SignalP"/>
    </source>
</evidence>
<reference evidence="2 3" key="1">
    <citation type="submission" date="2020-07" db="EMBL/GenBank/DDBJ databases">
        <authorList>
            <person name="Zhuang K."/>
            <person name="Ran Y."/>
        </authorList>
    </citation>
    <scope>NUCLEOTIDE SEQUENCE [LARGE SCALE GENOMIC DNA]</scope>
    <source>
        <strain evidence="2 3">WCH-YHL-001</strain>
    </source>
</reference>
<evidence type="ECO:0000313" key="3">
    <source>
        <dbReference type="Proteomes" id="UP000515512"/>
    </source>
</evidence>
<evidence type="ECO:0008006" key="4">
    <source>
        <dbReference type="Google" id="ProtNLM"/>
    </source>
</evidence>
<protein>
    <recommendedName>
        <fullName evidence="4">Secreted protein</fullName>
    </recommendedName>
</protein>
<dbReference type="EMBL" id="CP059399">
    <property type="protein sequence ID" value="QLY30247.1"/>
    <property type="molecule type" value="Genomic_DNA"/>
</dbReference>
<name>A0A7D6ZH13_9NOCA</name>
<evidence type="ECO:0000313" key="2">
    <source>
        <dbReference type="EMBL" id="QLY30247.1"/>
    </source>
</evidence>
<sequence>MGTIIENTKANHARATLLALGTVAALTAVAAPAGATATRVGLEPGISFGMATNYGTSCTYTVNGYVDDPSTPVGFYDNGVLFAVAKPSGGLAQAKWMPATTGAHRIEILQQSVPGADVVPYVDVHVETGVNAGSGCNVFG</sequence>
<feature type="chain" id="PRO_5039235595" description="Secreted protein" evidence="1">
    <location>
        <begin position="31"/>
        <end position="140"/>
    </location>
</feature>
<dbReference type="RefSeq" id="WP_181581445.1">
    <property type="nucleotide sequence ID" value="NZ_CP059399.1"/>
</dbReference>
<keyword evidence="3" id="KW-1185">Reference proteome</keyword>
<dbReference type="KEGG" id="nhu:H0264_34710"/>
<keyword evidence="1" id="KW-0732">Signal</keyword>
<gene>
    <name evidence="2" type="ORF">H0264_34710</name>
</gene>
<organism evidence="2 3">
    <name type="scientific">Nocardia huaxiensis</name>
    <dbReference type="NCBI Taxonomy" id="2755382"/>
    <lineage>
        <taxon>Bacteria</taxon>
        <taxon>Bacillati</taxon>
        <taxon>Actinomycetota</taxon>
        <taxon>Actinomycetes</taxon>
        <taxon>Mycobacteriales</taxon>
        <taxon>Nocardiaceae</taxon>
        <taxon>Nocardia</taxon>
    </lineage>
</organism>
<dbReference type="AlphaFoldDB" id="A0A7D6ZH13"/>
<feature type="signal peptide" evidence="1">
    <location>
        <begin position="1"/>
        <end position="30"/>
    </location>
</feature>
<proteinExistence type="predicted"/>
<dbReference type="Proteomes" id="UP000515512">
    <property type="component" value="Chromosome"/>
</dbReference>
<accession>A0A7D6ZH13</accession>